<evidence type="ECO:0000313" key="2">
    <source>
        <dbReference type="EMBL" id="PWS38062.1"/>
    </source>
</evidence>
<dbReference type="SUPFAM" id="SSF53850">
    <property type="entry name" value="Periplasmic binding protein-like II"/>
    <property type="match status" value="1"/>
</dbReference>
<protein>
    <submittedName>
        <fullName evidence="2">ABC transporter substrate-binding protein</fullName>
    </submittedName>
</protein>
<name>A0A317FI61_9PROT</name>
<dbReference type="AlphaFoldDB" id="A0A317FI61"/>
<dbReference type="RefSeq" id="WP_109868684.1">
    <property type="nucleotide sequence ID" value="NZ_QGNA01000001.1"/>
</dbReference>
<keyword evidence="1" id="KW-0732">Signal</keyword>
<organism evidence="2 3">
    <name type="scientific">Falsiroseomonas bella</name>
    <dbReference type="NCBI Taxonomy" id="2184016"/>
    <lineage>
        <taxon>Bacteria</taxon>
        <taxon>Pseudomonadati</taxon>
        <taxon>Pseudomonadota</taxon>
        <taxon>Alphaproteobacteria</taxon>
        <taxon>Acetobacterales</taxon>
        <taxon>Roseomonadaceae</taxon>
        <taxon>Falsiroseomonas</taxon>
    </lineage>
</organism>
<reference evidence="3" key="1">
    <citation type="submission" date="2018-05" db="EMBL/GenBank/DDBJ databases">
        <authorList>
            <person name="Du Z."/>
            <person name="Wang X."/>
        </authorList>
    </citation>
    <scope>NUCLEOTIDE SEQUENCE [LARGE SCALE GENOMIC DNA]</scope>
    <source>
        <strain evidence="3">CQN31</strain>
    </source>
</reference>
<evidence type="ECO:0000256" key="1">
    <source>
        <dbReference type="SAM" id="SignalP"/>
    </source>
</evidence>
<feature type="chain" id="PRO_5016337388" evidence="1">
    <location>
        <begin position="23"/>
        <end position="426"/>
    </location>
</feature>
<dbReference type="OrthoDB" id="23936at2"/>
<dbReference type="EMBL" id="QGNA01000001">
    <property type="protein sequence ID" value="PWS38062.1"/>
    <property type="molecule type" value="Genomic_DNA"/>
</dbReference>
<dbReference type="Pfam" id="PF13416">
    <property type="entry name" value="SBP_bac_8"/>
    <property type="match status" value="1"/>
</dbReference>
<dbReference type="Proteomes" id="UP000245765">
    <property type="component" value="Unassembled WGS sequence"/>
</dbReference>
<accession>A0A317FI61</accession>
<comment type="caution">
    <text evidence="2">The sequence shown here is derived from an EMBL/GenBank/DDBJ whole genome shotgun (WGS) entry which is preliminary data.</text>
</comment>
<proteinExistence type="predicted"/>
<dbReference type="InterPro" id="IPR006059">
    <property type="entry name" value="SBP"/>
</dbReference>
<dbReference type="Gene3D" id="3.40.190.10">
    <property type="entry name" value="Periplasmic binding protein-like II"/>
    <property type="match status" value="1"/>
</dbReference>
<evidence type="ECO:0000313" key="3">
    <source>
        <dbReference type="Proteomes" id="UP000245765"/>
    </source>
</evidence>
<keyword evidence="3" id="KW-1185">Reference proteome</keyword>
<gene>
    <name evidence="2" type="ORF">DFH01_01785</name>
</gene>
<sequence>MKRRSLLAAGAGLLAAPGFARAQSGDVVFLSTQLRPVEEATRLRNAILRPAPVQSTFVTEEPQNLTVRMRAEAQAGRRTVSLVGALHGELQPLAADSLDALDDVAAQLADRGIPQNLLELGKLGTGQQRYIPWMQATYIMAAHRRALEFLPAGADINALSYDQLRAWAAAIQQRTNQRRLGFPAGPRGLMARFFQGYLYPSYTGGVVRTFRSAEAEQGWAALKATWAHVAPASTTYNFMQEPLMAGEVWIAFDHVARLMDALRAAPGDYVTFPAPAGPMGRGYMPVIAGLGIARGAPNRAGAAQLIEYLSRPATQLRLAAETGFFPVVRAELPADLPPAVRLAASAIGATQSARDAKVSLLPVGLGDKGGEFNKVYMDSFQRIVLRNENIRTVLDAEAANLRAVMNATAAPCWSPDAASDGACPVA</sequence>
<feature type="signal peptide" evidence="1">
    <location>
        <begin position="1"/>
        <end position="22"/>
    </location>
</feature>